<sequence length="33" mass="3839">MIGIAIEKKVTEHFKEFLIEQENFPDAFVLMGI</sequence>
<organism evidence="1">
    <name type="scientific">marine metagenome</name>
    <dbReference type="NCBI Taxonomy" id="408172"/>
    <lineage>
        <taxon>unclassified sequences</taxon>
        <taxon>metagenomes</taxon>
        <taxon>ecological metagenomes</taxon>
    </lineage>
</organism>
<accession>A0A381ZUP1</accession>
<gene>
    <name evidence="1" type="ORF">METZ01_LOCUS145416</name>
</gene>
<dbReference type="EMBL" id="UINC01022601">
    <property type="protein sequence ID" value="SVA92562.1"/>
    <property type="molecule type" value="Genomic_DNA"/>
</dbReference>
<dbReference type="AlphaFoldDB" id="A0A381ZUP1"/>
<evidence type="ECO:0000313" key="1">
    <source>
        <dbReference type="EMBL" id="SVA92562.1"/>
    </source>
</evidence>
<name>A0A381ZUP1_9ZZZZ</name>
<protein>
    <submittedName>
        <fullName evidence="1">Uncharacterized protein</fullName>
    </submittedName>
</protein>
<proteinExistence type="predicted"/>
<reference evidence="1" key="1">
    <citation type="submission" date="2018-05" db="EMBL/GenBank/DDBJ databases">
        <authorList>
            <person name="Lanie J.A."/>
            <person name="Ng W.-L."/>
            <person name="Kazmierczak K.M."/>
            <person name="Andrzejewski T.M."/>
            <person name="Davidsen T.M."/>
            <person name="Wayne K.J."/>
            <person name="Tettelin H."/>
            <person name="Glass J.I."/>
            <person name="Rusch D."/>
            <person name="Podicherti R."/>
            <person name="Tsui H.-C.T."/>
            <person name="Winkler M.E."/>
        </authorList>
    </citation>
    <scope>NUCLEOTIDE SEQUENCE</scope>
</reference>